<dbReference type="InterPro" id="IPR001680">
    <property type="entry name" value="WD40_rpt"/>
</dbReference>
<dbReference type="PANTHER" id="PTHR19879">
    <property type="entry name" value="TRANSCRIPTION INITIATION FACTOR TFIID"/>
    <property type="match status" value="1"/>
</dbReference>
<sequence length="560" mass="59832">MNTETVAAGRAPTMGEIARAAQAKEAARHTIYLVGDERVGILPRDQAELMVTVAERLDARRDLMTQQSDKLGALLKFAGRLRDAMATAASSAVRLDVEPAEQAIATFLLTQARVRAATSATSRVRHVCKTCGNVVLSNPEYEKKVQHERRLRAGAQSVGMALGTAGISTIFMANTLLAFRKGPGWHCPRCSGLESDDGITVFCPRCKAQNDSEVLKTCRKCHYSFVAGVDVSDVWRPAAEVEVPPPAGERLGVELHLDDEPTMLAFLPGGGRMLTASHARSVQLWRIADAGAEPVWNASVGGLVKVSRPIVALSPDGQWVAIAKPQTPRVRLLRATDGVQVGEMVWALADGSTPTDLVFRPDSKALVIANSYVEVWDLTGRRWMRMKLGGMASPSRVAYSPDGTFIAAAGGTWSNSRLMIWNAATGALLATVPLHASIEDLAWTPRPEALAVAAGNTARLVGIPAGNQFGEFALDAQVTGVAVSPDGHYLAAASRDHSARVFDLRSWSEVARISRPSEVTAVAFAPDGRLAVGDDTNVVQFWSPPAEVAAIGSEVSHGQR</sequence>
<name>A0ABN2DIQ3_9ACTN</name>
<proteinExistence type="predicted"/>
<organism evidence="2 3">
    <name type="scientific">Kribbella karoonensis</name>
    <dbReference type="NCBI Taxonomy" id="324851"/>
    <lineage>
        <taxon>Bacteria</taxon>
        <taxon>Bacillati</taxon>
        <taxon>Actinomycetota</taxon>
        <taxon>Actinomycetes</taxon>
        <taxon>Propionibacteriales</taxon>
        <taxon>Kribbellaceae</taxon>
        <taxon>Kribbella</taxon>
    </lineage>
</organism>
<dbReference type="PROSITE" id="PS50082">
    <property type="entry name" value="WD_REPEATS_2"/>
    <property type="match status" value="1"/>
</dbReference>
<accession>A0ABN2DIQ3</accession>
<dbReference type="EMBL" id="BAAAND010000004">
    <property type="protein sequence ID" value="GAA1578018.1"/>
    <property type="molecule type" value="Genomic_DNA"/>
</dbReference>
<reference evidence="2 3" key="1">
    <citation type="journal article" date="2019" name="Int. J. Syst. Evol. Microbiol.">
        <title>The Global Catalogue of Microorganisms (GCM) 10K type strain sequencing project: providing services to taxonomists for standard genome sequencing and annotation.</title>
        <authorList>
            <consortium name="The Broad Institute Genomics Platform"/>
            <consortium name="The Broad Institute Genome Sequencing Center for Infectious Disease"/>
            <person name="Wu L."/>
            <person name="Ma J."/>
        </authorList>
    </citation>
    <scope>NUCLEOTIDE SEQUENCE [LARGE SCALE GENOMIC DNA]</scope>
    <source>
        <strain evidence="2 3">JCM 14304</strain>
    </source>
</reference>
<dbReference type="Gene3D" id="2.130.10.10">
    <property type="entry name" value="YVTN repeat-like/Quinoprotein amine dehydrogenase"/>
    <property type="match status" value="2"/>
</dbReference>
<evidence type="ECO:0000256" key="1">
    <source>
        <dbReference type="PROSITE-ProRule" id="PRU00221"/>
    </source>
</evidence>
<dbReference type="PANTHER" id="PTHR19879:SF9">
    <property type="entry name" value="TRANSCRIPTION INITIATION FACTOR TFIID SUBUNIT 5"/>
    <property type="match status" value="1"/>
</dbReference>
<dbReference type="Proteomes" id="UP001500190">
    <property type="component" value="Unassembled WGS sequence"/>
</dbReference>
<protein>
    <recommendedName>
        <fullName evidence="4">WD40 repeat protein</fullName>
    </recommendedName>
</protein>
<evidence type="ECO:0000313" key="3">
    <source>
        <dbReference type="Proteomes" id="UP001500190"/>
    </source>
</evidence>
<feature type="repeat" description="WD" evidence="1">
    <location>
        <begin position="478"/>
        <end position="512"/>
    </location>
</feature>
<evidence type="ECO:0008006" key="4">
    <source>
        <dbReference type="Google" id="ProtNLM"/>
    </source>
</evidence>
<keyword evidence="1" id="KW-0853">WD repeat</keyword>
<dbReference type="SUPFAM" id="SSF50998">
    <property type="entry name" value="Quinoprotein alcohol dehydrogenase-like"/>
    <property type="match status" value="1"/>
</dbReference>
<keyword evidence="3" id="KW-1185">Reference proteome</keyword>
<dbReference type="InterPro" id="IPR015943">
    <property type="entry name" value="WD40/YVTN_repeat-like_dom_sf"/>
</dbReference>
<gene>
    <name evidence="2" type="ORF">GCM10009742_22390</name>
</gene>
<dbReference type="Pfam" id="PF00400">
    <property type="entry name" value="WD40"/>
    <property type="match status" value="2"/>
</dbReference>
<dbReference type="InterPro" id="IPR011047">
    <property type="entry name" value="Quinoprotein_ADH-like_sf"/>
</dbReference>
<dbReference type="SMART" id="SM00320">
    <property type="entry name" value="WD40"/>
    <property type="match status" value="5"/>
</dbReference>
<dbReference type="RefSeq" id="WP_344189852.1">
    <property type="nucleotide sequence ID" value="NZ_BAAAND010000004.1"/>
</dbReference>
<evidence type="ECO:0000313" key="2">
    <source>
        <dbReference type="EMBL" id="GAA1578018.1"/>
    </source>
</evidence>
<comment type="caution">
    <text evidence="2">The sequence shown here is derived from an EMBL/GenBank/DDBJ whole genome shotgun (WGS) entry which is preliminary data.</text>
</comment>